<evidence type="ECO:0000313" key="3">
    <source>
        <dbReference type="EMBL" id="MDT2984495.1"/>
    </source>
</evidence>
<evidence type="ECO:0000256" key="2">
    <source>
        <dbReference type="SAM" id="MobiDB-lite"/>
    </source>
</evidence>
<evidence type="ECO:0000256" key="1">
    <source>
        <dbReference type="SAM" id="Coils"/>
    </source>
</evidence>
<proteinExistence type="predicted"/>
<feature type="region of interest" description="Disordered" evidence="2">
    <location>
        <begin position="157"/>
        <end position="193"/>
    </location>
</feature>
<reference evidence="3 4" key="1">
    <citation type="submission" date="2023-03" db="EMBL/GenBank/DDBJ databases">
        <authorList>
            <person name="Shen W."/>
            <person name="Cai J."/>
        </authorList>
    </citation>
    <scope>NUCLEOTIDE SEQUENCE [LARGE SCALE GENOMIC DNA]</scope>
    <source>
        <strain evidence="3 4">B516</strain>
    </source>
</reference>
<dbReference type="RefSeq" id="WP_311957835.1">
    <property type="nucleotide sequence ID" value="NZ_JARQDZ010000027.1"/>
</dbReference>
<dbReference type="InterPro" id="IPR025580">
    <property type="entry name" value="Gp46"/>
</dbReference>
<feature type="region of interest" description="Disordered" evidence="2">
    <location>
        <begin position="15"/>
        <end position="57"/>
    </location>
</feature>
<protein>
    <submittedName>
        <fullName evidence="3">DUF4355 domain-containing protein</fullName>
    </submittedName>
</protein>
<feature type="compositionally biased region" description="Basic and acidic residues" evidence="2">
    <location>
        <begin position="27"/>
        <end position="57"/>
    </location>
</feature>
<dbReference type="Proteomes" id="UP001253851">
    <property type="component" value="Unassembled WGS sequence"/>
</dbReference>
<keyword evidence="1" id="KW-0175">Coiled coil</keyword>
<organism evidence="3 4">
    <name type="scientific">Enterococcus casseliflavus</name>
    <name type="common">Enterococcus flavescens</name>
    <dbReference type="NCBI Taxonomy" id="37734"/>
    <lineage>
        <taxon>Bacteria</taxon>
        <taxon>Bacillati</taxon>
        <taxon>Bacillota</taxon>
        <taxon>Bacilli</taxon>
        <taxon>Lactobacillales</taxon>
        <taxon>Enterococcaceae</taxon>
        <taxon>Enterococcus</taxon>
    </lineage>
</organism>
<feature type="compositionally biased region" description="Basic and acidic residues" evidence="2">
    <location>
        <begin position="159"/>
        <end position="193"/>
    </location>
</feature>
<comment type="caution">
    <text evidence="3">The sequence shown here is derived from an EMBL/GenBank/DDBJ whole genome shotgun (WGS) entry which is preliminary data.</text>
</comment>
<accession>A0ABD5FQC4</accession>
<sequence>MKTKRFFMPMHLQFFADDTTPPADPADPGKVDEDLGEDGKPPKSEDQKPDDKKYSDADLDKIINQKFAKWQADSDEKLRQSQLSAEEKEQERIKKLEELEQTVAQRDAIDKSRKMLSEAKLPESFAKFVYDTKDDQAQEKFTEFQKALQAYRESIVNEIMKDKTPPKPKESQNDGKSWRDRARQNYQKGKESE</sequence>
<dbReference type="AlphaFoldDB" id="A0ABD5FQC4"/>
<name>A0ABD5FQC4_ENTCA</name>
<gene>
    <name evidence="3" type="ORF">P7I34_17835</name>
</gene>
<dbReference type="EMBL" id="JARQDZ010000027">
    <property type="protein sequence ID" value="MDT2984495.1"/>
    <property type="molecule type" value="Genomic_DNA"/>
</dbReference>
<dbReference type="Pfam" id="PF14265">
    <property type="entry name" value="DUF4355"/>
    <property type="match status" value="1"/>
</dbReference>
<evidence type="ECO:0000313" key="4">
    <source>
        <dbReference type="Proteomes" id="UP001253851"/>
    </source>
</evidence>
<feature type="coiled-coil region" evidence="1">
    <location>
        <begin position="79"/>
        <end position="106"/>
    </location>
</feature>